<dbReference type="InterPro" id="IPR001173">
    <property type="entry name" value="Glyco_trans_2-like"/>
</dbReference>
<keyword evidence="4" id="KW-0812">Transmembrane</keyword>
<keyword evidence="4" id="KW-0472">Membrane</keyword>
<keyword evidence="2" id="KW-0328">Glycosyltransferase</keyword>
<keyword evidence="3 6" id="KW-0808">Transferase</keyword>
<dbReference type="Pfam" id="PF00535">
    <property type="entry name" value="Glycos_transf_2"/>
    <property type="match status" value="1"/>
</dbReference>
<name>A0A3B0QSH1_9ZZZZ</name>
<keyword evidence="4" id="KW-1133">Transmembrane helix</keyword>
<evidence type="ECO:0000256" key="3">
    <source>
        <dbReference type="ARBA" id="ARBA00022679"/>
    </source>
</evidence>
<organism evidence="6">
    <name type="scientific">hydrothermal vent metagenome</name>
    <dbReference type="NCBI Taxonomy" id="652676"/>
    <lineage>
        <taxon>unclassified sequences</taxon>
        <taxon>metagenomes</taxon>
        <taxon>ecological metagenomes</taxon>
    </lineage>
</organism>
<feature type="transmembrane region" description="Helical" evidence="4">
    <location>
        <begin position="293"/>
        <end position="314"/>
    </location>
</feature>
<dbReference type="GO" id="GO:0016757">
    <property type="term" value="F:glycosyltransferase activity"/>
    <property type="evidence" value="ECO:0007669"/>
    <property type="project" value="UniProtKB-KW"/>
</dbReference>
<dbReference type="InterPro" id="IPR029044">
    <property type="entry name" value="Nucleotide-diphossugar_trans"/>
</dbReference>
<comment type="similarity">
    <text evidence="1">Belongs to the glycosyltransferase 2 family.</text>
</comment>
<evidence type="ECO:0000256" key="4">
    <source>
        <dbReference type="SAM" id="Phobius"/>
    </source>
</evidence>
<feature type="domain" description="Glycosyltransferase 2-like" evidence="5">
    <location>
        <begin position="7"/>
        <end position="187"/>
    </location>
</feature>
<dbReference type="PANTHER" id="PTHR43179">
    <property type="entry name" value="RHAMNOSYLTRANSFERASE WBBL"/>
    <property type="match status" value="1"/>
</dbReference>
<evidence type="ECO:0000259" key="5">
    <source>
        <dbReference type="Pfam" id="PF00535"/>
    </source>
</evidence>
<reference evidence="6" key="1">
    <citation type="submission" date="2018-06" db="EMBL/GenBank/DDBJ databases">
        <authorList>
            <person name="Zhirakovskaya E."/>
        </authorList>
    </citation>
    <scope>NUCLEOTIDE SEQUENCE</scope>
</reference>
<accession>A0A3B0QSH1</accession>
<dbReference type="EMBL" id="UOEA01000038">
    <property type="protein sequence ID" value="VAV83361.1"/>
    <property type="molecule type" value="Genomic_DNA"/>
</dbReference>
<evidence type="ECO:0000313" key="6">
    <source>
        <dbReference type="EMBL" id="VAV83361.1"/>
    </source>
</evidence>
<dbReference type="AlphaFoldDB" id="A0A3B0QSH1"/>
<dbReference type="CDD" id="cd04186">
    <property type="entry name" value="GT_2_like_c"/>
    <property type="match status" value="1"/>
</dbReference>
<dbReference type="SUPFAM" id="SSF53448">
    <property type="entry name" value="Nucleotide-diphospho-sugar transferases"/>
    <property type="match status" value="1"/>
</dbReference>
<evidence type="ECO:0000256" key="1">
    <source>
        <dbReference type="ARBA" id="ARBA00006739"/>
    </source>
</evidence>
<sequence length="349" mass="38916">MSRPLISIVIANWNGRELLKPCLESVFAQNHTGAEPAQSRFEVIIIDNGSTDGSVAFIEKTHPELRLIKNPLNLGFAKANNQGILASRGEFILTLNNDTVLDKDFLAALMSAVADSRPRVGMWAAKILSLNEKAIIDSVGGLLLYPDGLARGRGRLERDRGQYDALNEILLPSACAALYRREMLDEVGLFDEDFFAYCEDTDLGLRARLLGWGARSVPGAVCFHSYSATGGDYSVFKAYHVERNRAYVLIKNFPLSLVLCSPYHTLRRYAKQLSSIRSGKGASSRVADRAGRAGLFFIFIKVYFAVIINLPALLKKRRLIQRRRKVAESEFVEWLLTDGIDAEELTRKD</sequence>
<gene>
    <name evidence="6" type="ORF">MNBD_DELTA01-1371</name>
</gene>
<dbReference type="PANTHER" id="PTHR43179:SF12">
    <property type="entry name" value="GALACTOFURANOSYLTRANSFERASE GLFT2"/>
    <property type="match status" value="1"/>
</dbReference>
<protein>
    <submittedName>
        <fullName evidence="6">Glycosyltransferase</fullName>
    </submittedName>
</protein>
<dbReference type="Gene3D" id="3.90.550.10">
    <property type="entry name" value="Spore Coat Polysaccharide Biosynthesis Protein SpsA, Chain A"/>
    <property type="match status" value="1"/>
</dbReference>
<evidence type="ECO:0000256" key="2">
    <source>
        <dbReference type="ARBA" id="ARBA00022676"/>
    </source>
</evidence>
<proteinExistence type="inferred from homology"/>